<dbReference type="AlphaFoldDB" id="A0A1M6KTM1"/>
<evidence type="ECO:0000313" key="3">
    <source>
        <dbReference type="Proteomes" id="UP000184052"/>
    </source>
</evidence>
<dbReference type="Proteomes" id="UP000184052">
    <property type="component" value="Unassembled WGS sequence"/>
</dbReference>
<proteinExistence type="predicted"/>
<dbReference type="RefSeq" id="WP_073050360.1">
    <property type="nucleotide sequence ID" value="NZ_FQZL01000028.1"/>
</dbReference>
<reference evidence="2 3" key="1">
    <citation type="submission" date="2016-11" db="EMBL/GenBank/DDBJ databases">
        <authorList>
            <person name="Jaros S."/>
            <person name="Januszkiewicz K."/>
            <person name="Wedrychowicz H."/>
        </authorList>
    </citation>
    <scope>NUCLEOTIDE SEQUENCE [LARGE SCALE GENOMIC DNA]</scope>
    <source>
        <strain evidence="2 3">DSM 17477</strain>
    </source>
</reference>
<organism evidence="2 3">
    <name type="scientific">Dethiosulfatibacter aminovorans DSM 17477</name>
    <dbReference type="NCBI Taxonomy" id="1121476"/>
    <lineage>
        <taxon>Bacteria</taxon>
        <taxon>Bacillati</taxon>
        <taxon>Bacillota</taxon>
        <taxon>Tissierellia</taxon>
        <taxon>Dethiosulfatibacter</taxon>
    </lineage>
</organism>
<keyword evidence="3" id="KW-1185">Reference proteome</keyword>
<accession>A0A1M6KTM1</accession>
<keyword evidence="1" id="KW-0472">Membrane</keyword>
<dbReference type="OrthoDB" id="1902411at2"/>
<feature type="transmembrane region" description="Helical" evidence="1">
    <location>
        <begin position="6"/>
        <end position="23"/>
    </location>
</feature>
<name>A0A1M6KTM1_9FIRM</name>
<evidence type="ECO:0000256" key="1">
    <source>
        <dbReference type="SAM" id="Phobius"/>
    </source>
</evidence>
<protein>
    <submittedName>
        <fullName evidence="2">Uncharacterized protein</fullName>
    </submittedName>
</protein>
<gene>
    <name evidence="2" type="ORF">SAMN02745751_02976</name>
</gene>
<keyword evidence="1" id="KW-1133">Transmembrane helix</keyword>
<sequence>MAKKAIIIIPIVVIISLILVMMIKFNDGYATMEEALSPSNPQSINILHEEKMDDGIVVFYNHSGWGDFSRATVKKSTVGRFKILYSGVSGDIQRVLDKRGISYSYWPAIENASPPLYCGVIDSSIKQVKIVEGKRNYEREAKIIEVNDFRIWLVYMDQFQGSKFNIIGISGDGKEVISIEDSISPRYIEEKPLKGYE</sequence>
<dbReference type="EMBL" id="FQZL01000028">
    <property type="protein sequence ID" value="SHJ62204.1"/>
    <property type="molecule type" value="Genomic_DNA"/>
</dbReference>
<evidence type="ECO:0000313" key="2">
    <source>
        <dbReference type="EMBL" id="SHJ62204.1"/>
    </source>
</evidence>
<keyword evidence="1" id="KW-0812">Transmembrane</keyword>